<dbReference type="PANTHER" id="PTHR44196">
    <property type="entry name" value="DEHYDROGENASE/REDUCTASE SDR FAMILY MEMBER 7B"/>
    <property type="match status" value="1"/>
</dbReference>
<dbReference type="Gene3D" id="3.40.50.720">
    <property type="entry name" value="NAD(P)-binding Rossmann-like Domain"/>
    <property type="match status" value="1"/>
</dbReference>
<evidence type="ECO:0000256" key="2">
    <source>
        <dbReference type="ARBA" id="ARBA00023002"/>
    </source>
</evidence>
<evidence type="ECO:0000313" key="5">
    <source>
        <dbReference type="Proteomes" id="UP000299102"/>
    </source>
</evidence>
<evidence type="ECO:0000256" key="1">
    <source>
        <dbReference type="ARBA" id="ARBA00006484"/>
    </source>
</evidence>
<dbReference type="OrthoDB" id="5307821at2759"/>
<organism evidence="4 5">
    <name type="scientific">Eumeta variegata</name>
    <name type="common">Bagworm moth</name>
    <name type="synonym">Eumeta japonica</name>
    <dbReference type="NCBI Taxonomy" id="151549"/>
    <lineage>
        <taxon>Eukaryota</taxon>
        <taxon>Metazoa</taxon>
        <taxon>Ecdysozoa</taxon>
        <taxon>Arthropoda</taxon>
        <taxon>Hexapoda</taxon>
        <taxon>Insecta</taxon>
        <taxon>Pterygota</taxon>
        <taxon>Neoptera</taxon>
        <taxon>Endopterygota</taxon>
        <taxon>Lepidoptera</taxon>
        <taxon>Glossata</taxon>
        <taxon>Ditrysia</taxon>
        <taxon>Tineoidea</taxon>
        <taxon>Psychidae</taxon>
        <taxon>Oiketicinae</taxon>
        <taxon>Eumeta</taxon>
    </lineage>
</organism>
<gene>
    <name evidence="4" type="ORF">EVAR_90687_1</name>
</gene>
<evidence type="ECO:0000256" key="3">
    <source>
        <dbReference type="ARBA" id="ARBA00037096"/>
    </source>
</evidence>
<dbReference type="Proteomes" id="UP000299102">
    <property type="component" value="Unassembled WGS sequence"/>
</dbReference>
<dbReference type="GO" id="GO:0016020">
    <property type="term" value="C:membrane"/>
    <property type="evidence" value="ECO:0007669"/>
    <property type="project" value="TreeGrafter"/>
</dbReference>
<dbReference type="EMBL" id="BGZK01001454">
    <property type="protein sequence ID" value="GBP80268.1"/>
    <property type="molecule type" value="Genomic_DNA"/>
</dbReference>
<dbReference type="GO" id="GO:0016491">
    <property type="term" value="F:oxidoreductase activity"/>
    <property type="evidence" value="ECO:0007669"/>
    <property type="project" value="UniProtKB-KW"/>
</dbReference>
<comment type="caution">
    <text evidence="4">The sequence shown here is derived from an EMBL/GenBank/DDBJ whole genome shotgun (WGS) entry which is preliminary data.</text>
</comment>
<keyword evidence="5" id="KW-1185">Reference proteome</keyword>
<protein>
    <submittedName>
        <fullName evidence="4">Uncharacterized protein</fullName>
    </submittedName>
</protein>
<proteinExistence type="inferred from homology"/>
<dbReference type="STRING" id="151549.A0A4C1YVW6"/>
<dbReference type="InterPro" id="IPR020904">
    <property type="entry name" value="Sc_DH/Rdtase_CS"/>
</dbReference>
<comment type="similarity">
    <text evidence="1">Belongs to the short-chain dehydrogenases/reductases (SDR) family.</text>
</comment>
<name>A0A4C1YVW6_EUMVA</name>
<evidence type="ECO:0000313" key="4">
    <source>
        <dbReference type="EMBL" id="GBP80268.1"/>
    </source>
</evidence>
<reference evidence="4 5" key="1">
    <citation type="journal article" date="2019" name="Commun. Biol.">
        <title>The bagworm genome reveals a unique fibroin gene that provides high tensile strength.</title>
        <authorList>
            <person name="Kono N."/>
            <person name="Nakamura H."/>
            <person name="Ohtoshi R."/>
            <person name="Tomita M."/>
            <person name="Numata K."/>
            <person name="Arakawa K."/>
        </authorList>
    </citation>
    <scope>NUCLEOTIDE SEQUENCE [LARGE SCALE GENOMIC DNA]</scope>
</reference>
<dbReference type="InterPro" id="IPR002347">
    <property type="entry name" value="SDR_fam"/>
</dbReference>
<dbReference type="PRINTS" id="PR00081">
    <property type="entry name" value="GDHRDH"/>
</dbReference>
<sequence>MVEQKAGHVVFVSSLQGRIAIPHRSAYGASKHALQAFADSLRAEVNNYNIKVSVISPGYIQTSMSLNALTASGETYGIMDNTTASGYSAEYVANKIMDMITSQSEKIDMRVTI</sequence>
<dbReference type="PROSITE" id="PS00061">
    <property type="entry name" value="ADH_SHORT"/>
    <property type="match status" value="1"/>
</dbReference>
<dbReference type="Pfam" id="PF00106">
    <property type="entry name" value="adh_short"/>
    <property type="match status" value="1"/>
</dbReference>
<dbReference type="PANTHER" id="PTHR44196:SF1">
    <property type="entry name" value="DEHYDROGENASE_REDUCTASE SDR FAMILY MEMBER 7B"/>
    <property type="match status" value="1"/>
</dbReference>
<dbReference type="InterPro" id="IPR036291">
    <property type="entry name" value="NAD(P)-bd_dom_sf"/>
</dbReference>
<keyword evidence="2" id="KW-0560">Oxidoreductase</keyword>
<comment type="function">
    <text evidence="3">Putative oxidoreductase.</text>
</comment>
<dbReference type="SUPFAM" id="SSF51735">
    <property type="entry name" value="NAD(P)-binding Rossmann-fold domains"/>
    <property type="match status" value="1"/>
</dbReference>
<dbReference type="AlphaFoldDB" id="A0A4C1YVW6"/>
<accession>A0A4C1YVW6</accession>